<name>A0A9W9C2U8_9PLEO</name>
<dbReference type="AlphaFoldDB" id="A0A9W9C2U8"/>
<feature type="region of interest" description="Disordered" evidence="1">
    <location>
        <begin position="473"/>
        <end position="501"/>
    </location>
</feature>
<dbReference type="EMBL" id="JAPEUV010000023">
    <property type="protein sequence ID" value="KAJ4339349.1"/>
    <property type="molecule type" value="Genomic_DNA"/>
</dbReference>
<feature type="compositionally biased region" description="Basic and acidic residues" evidence="1">
    <location>
        <begin position="1"/>
        <end position="16"/>
    </location>
</feature>
<feature type="compositionally biased region" description="Polar residues" evidence="1">
    <location>
        <begin position="45"/>
        <end position="57"/>
    </location>
</feature>
<reference evidence="2" key="1">
    <citation type="submission" date="2022-10" db="EMBL/GenBank/DDBJ databases">
        <title>Tapping the CABI collections for fungal endophytes: first genome assemblies for Collariella, Neodidymelliopsis, Ascochyta clinopodiicola, Didymella pomorum, Didymosphaeria variabile, Neocosmospora piperis and Neocucurbitaria cava.</title>
        <authorList>
            <person name="Hill R."/>
        </authorList>
    </citation>
    <scope>NUCLEOTIDE SEQUENCE</scope>
    <source>
        <strain evidence="2">IMI 360193</strain>
    </source>
</reference>
<organism evidence="2 3">
    <name type="scientific">Didymella glomerata</name>
    <dbReference type="NCBI Taxonomy" id="749621"/>
    <lineage>
        <taxon>Eukaryota</taxon>
        <taxon>Fungi</taxon>
        <taxon>Dikarya</taxon>
        <taxon>Ascomycota</taxon>
        <taxon>Pezizomycotina</taxon>
        <taxon>Dothideomycetes</taxon>
        <taxon>Pleosporomycetidae</taxon>
        <taxon>Pleosporales</taxon>
        <taxon>Pleosporineae</taxon>
        <taxon>Didymellaceae</taxon>
        <taxon>Didymella</taxon>
    </lineage>
</organism>
<feature type="region of interest" description="Disordered" evidence="1">
    <location>
        <begin position="1"/>
        <end position="123"/>
    </location>
</feature>
<accession>A0A9W9C2U8</accession>
<feature type="compositionally biased region" description="Acidic residues" evidence="1">
    <location>
        <begin position="377"/>
        <end position="390"/>
    </location>
</feature>
<sequence>MPCKRRQQDSKSKIHSIDSLAMSQKKVDVSATELRRSTHTKPNGKLQTYSDIQNAKFPSSGDESSDSDQPSSREDGSDTSSDQGASNQAGLAYASSSPGSEDQSEADDDQDTPAPAVERNGDKIWEILDGDERTPLAVGIKAPNRLRLRVHNRDTEEIREFNYKEGDPDTIRSIDWDNQAHVKDIAKWRNQNFNRLKFPVRKTTRWANEEVSFLTLVYEKFALAAAQTKRISLPNRDAVVQIFMEVFGDVHDRDHVSQRIRRKNGSRLAKLQQRLEGDLKPEGGPEYQLTIARGELNAYMEGDHVRLAFDLAEYERIKEARPEIEKAAKTRKTVDRKQNKFSSKPTAKRAKTGRIAKTRKTRQTTRVVESDEKEPSESDEGEPVESDQGEPGDRLLHRRRNLWSLDLDDAKPGGHDAAPEWRHRHSILVSEDSDIRNDPSRAIHDAEDREEAQKKLLEAREKWLATVMGPSAATETSIDPAQSSHHPQQPDVQTDEREASLETGDWLEQAYAGLHDRFERFEGEVHFAHEYREYHDRNVERQTWYVDHDEETGQRFKEAPAVNSLLNSAIVPPIGYHGDVRTLVRDRALPEDQLRLHELNQSALEAYHAAHDKEYANNEEVTED</sequence>
<feature type="compositionally biased region" description="Polar residues" evidence="1">
    <location>
        <begin position="473"/>
        <end position="492"/>
    </location>
</feature>
<proteinExistence type="predicted"/>
<feature type="region of interest" description="Disordered" evidence="1">
    <location>
        <begin position="432"/>
        <end position="452"/>
    </location>
</feature>
<feature type="region of interest" description="Disordered" evidence="1">
    <location>
        <begin position="327"/>
        <end position="395"/>
    </location>
</feature>
<feature type="compositionally biased region" description="Basic and acidic residues" evidence="1">
    <location>
        <begin position="433"/>
        <end position="452"/>
    </location>
</feature>
<feature type="compositionally biased region" description="Basic and acidic residues" evidence="1">
    <location>
        <begin position="327"/>
        <end position="338"/>
    </location>
</feature>
<dbReference type="OrthoDB" id="3800340at2759"/>
<protein>
    <submittedName>
        <fullName evidence="2">Uncharacterized protein</fullName>
    </submittedName>
</protein>
<feature type="compositionally biased region" description="Basic residues" evidence="1">
    <location>
        <begin position="346"/>
        <end position="363"/>
    </location>
</feature>
<evidence type="ECO:0000313" key="2">
    <source>
        <dbReference type="EMBL" id="KAJ4339349.1"/>
    </source>
</evidence>
<evidence type="ECO:0000256" key="1">
    <source>
        <dbReference type="SAM" id="MobiDB-lite"/>
    </source>
</evidence>
<comment type="caution">
    <text evidence="2">The sequence shown here is derived from an EMBL/GenBank/DDBJ whole genome shotgun (WGS) entry which is preliminary data.</text>
</comment>
<feature type="compositionally biased region" description="Basic and acidic residues" evidence="1">
    <location>
        <begin position="25"/>
        <end position="36"/>
    </location>
</feature>
<gene>
    <name evidence="2" type="ORF">N0V87_003286</name>
</gene>
<feature type="compositionally biased region" description="Acidic residues" evidence="1">
    <location>
        <begin position="102"/>
        <end position="111"/>
    </location>
</feature>
<dbReference type="Proteomes" id="UP001140562">
    <property type="component" value="Unassembled WGS sequence"/>
</dbReference>
<keyword evidence="3" id="KW-1185">Reference proteome</keyword>
<evidence type="ECO:0000313" key="3">
    <source>
        <dbReference type="Proteomes" id="UP001140562"/>
    </source>
</evidence>
<feature type="compositionally biased region" description="Polar residues" evidence="1">
    <location>
        <begin position="78"/>
        <end position="99"/>
    </location>
</feature>